<dbReference type="UniPathway" id="UPA00051">
    <property type="reaction ID" value="UER00081"/>
</dbReference>
<evidence type="ECO:0000256" key="6">
    <source>
        <dbReference type="ARBA" id="ARBA00012032"/>
    </source>
</evidence>
<evidence type="ECO:0000256" key="3">
    <source>
        <dbReference type="ARBA" id="ARBA00001956"/>
    </source>
</evidence>
<dbReference type="GO" id="GO:0050667">
    <property type="term" value="P:homocysteine metabolic process"/>
    <property type="evidence" value="ECO:0007669"/>
    <property type="project" value="TreeGrafter"/>
</dbReference>
<feature type="domain" description="B12-binding" evidence="23">
    <location>
        <begin position="696"/>
        <end position="815"/>
    </location>
</feature>
<dbReference type="InterPro" id="IPR036724">
    <property type="entry name" value="Cobalamin-bd_sf"/>
</dbReference>
<dbReference type="InterPro" id="IPR011005">
    <property type="entry name" value="Dihydropteroate_synth-like_sf"/>
</dbReference>
<feature type="domain" description="Pterin-binding" evidence="22">
    <location>
        <begin position="318"/>
        <end position="576"/>
    </location>
</feature>
<dbReference type="STRING" id="142842.SAMN02745118_01132"/>
<feature type="domain" description="B12-binding N-terminal" evidence="24">
    <location>
        <begin position="602"/>
        <end position="695"/>
    </location>
</feature>
<keyword evidence="13 19" id="KW-0479">Metal-binding</keyword>
<organism evidence="25 26">
    <name type="scientific">Selenihalanaerobacter shriftii</name>
    <dbReference type="NCBI Taxonomy" id="142842"/>
    <lineage>
        <taxon>Bacteria</taxon>
        <taxon>Bacillati</taxon>
        <taxon>Bacillota</taxon>
        <taxon>Clostridia</taxon>
        <taxon>Halanaerobiales</taxon>
        <taxon>Halobacteroidaceae</taxon>
        <taxon>Selenihalanaerobacter</taxon>
    </lineage>
</organism>
<dbReference type="PIRSF" id="PIRSF037472">
    <property type="entry name" value="DHPS_mtfrase"/>
    <property type="match status" value="1"/>
</dbReference>
<evidence type="ECO:0000256" key="8">
    <source>
        <dbReference type="ARBA" id="ARBA00022603"/>
    </source>
</evidence>
<evidence type="ECO:0000256" key="1">
    <source>
        <dbReference type="ARBA" id="ARBA00001700"/>
    </source>
</evidence>
<comment type="similarity">
    <text evidence="5">Belongs to the vitamin-B12 dependent methionine synthase family.</text>
</comment>
<feature type="binding site" evidence="19">
    <location>
        <position position="273"/>
    </location>
    <ligand>
        <name>Zn(2+)</name>
        <dbReference type="ChEBI" id="CHEBI:29105"/>
    </ligand>
</feature>
<dbReference type="SUPFAM" id="SSF82282">
    <property type="entry name" value="Homocysteine S-methyltransferase"/>
    <property type="match status" value="1"/>
</dbReference>
<dbReference type="SUPFAM" id="SSF51717">
    <property type="entry name" value="Dihydropteroate synthetase-like"/>
    <property type="match status" value="1"/>
</dbReference>
<comment type="catalytic activity">
    <reaction evidence="1">
        <text>(6S)-5-methyl-5,6,7,8-tetrahydrofolate + L-homocysteine = (6S)-5,6,7,8-tetrahydrofolate + L-methionine</text>
        <dbReference type="Rhea" id="RHEA:11172"/>
        <dbReference type="ChEBI" id="CHEBI:18608"/>
        <dbReference type="ChEBI" id="CHEBI:57453"/>
        <dbReference type="ChEBI" id="CHEBI:57844"/>
        <dbReference type="ChEBI" id="CHEBI:58199"/>
        <dbReference type="EC" id="2.1.1.13"/>
    </reaction>
</comment>
<evidence type="ECO:0000259" key="23">
    <source>
        <dbReference type="PROSITE" id="PS51332"/>
    </source>
</evidence>
<comment type="pathway">
    <text evidence="4">Amino-acid biosynthesis; L-methionine biosynthesis via de novo pathway; L-methionine from L-homocysteine (MetH route): step 1/1.</text>
</comment>
<dbReference type="GO" id="GO:0032259">
    <property type="term" value="P:methylation"/>
    <property type="evidence" value="ECO:0007669"/>
    <property type="project" value="UniProtKB-KW"/>
</dbReference>
<keyword evidence="14 19" id="KW-0862">Zinc</keyword>
<dbReference type="Gene3D" id="3.20.20.20">
    <property type="entry name" value="Dihydropteroate synthase-like"/>
    <property type="match status" value="1"/>
</dbReference>
<evidence type="ECO:0000256" key="11">
    <source>
        <dbReference type="ARBA" id="ARBA00022679"/>
    </source>
</evidence>
<comment type="cofactor">
    <cofactor evidence="2 19">
        <name>Zn(2+)</name>
        <dbReference type="ChEBI" id="CHEBI:29105"/>
    </cofactor>
</comment>
<feature type="binding site" evidence="19">
    <location>
        <position position="272"/>
    </location>
    <ligand>
        <name>Zn(2+)</name>
        <dbReference type="ChEBI" id="CHEBI:29105"/>
    </ligand>
</feature>
<dbReference type="InterPro" id="IPR050554">
    <property type="entry name" value="Met_Synthase/Corrinoid"/>
</dbReference>
<dbReference type="Pfam" id="PF02607">
    <property type="entry name" value="B12-binding_2"/>
    <property type="match status" value="1"/>
</dbReference>
<sequence>MKSDVLISLESEVLLLDGAMGTKLQQEDLETDTAPEVWNLKRPEIIKQIHQDYLAAGSQIIQTNTFGANRIKLGEYGLAQEVEEINRAAVRIAKEVKKDNYIAGSVGPFGKFLAPIGDVTFEEAIDIFKEQIAILVDSGVDLISLETMSSLQELRAAVIAAKEVSDNVPVMAQMTFDENLRTLSGTTPKIAAVVLDALGADIIGANCSLGPQGLLDVLKELNQVTDKPLIVQPNAGLPKIIDGETVYQKSPEEMTTYIKKFVAEGANIIGGCCGTTEDHIAAFAQGLQGLTPSKSKLTRNFRLASRSQLMELSDQSESLIIGERINPSGKERLAEELKNNSFKVVQQEINSQIKTGAKVLDINVGGAGIDEVEMMKNVVQKVQNTSRVPVCIDTTDVESLEAGLEAFTGKALINSVTGEEESLNRVLPLAKKYGAALVCLTLDEDGIPDTAEGRLEIARKIKNKAISYGIPPEDLLIDTLVLTASTKQAEVVETLNAIKLVKEELGLKTVLGVSNVSYGLPQKPLLNRTFLAMALGYGLDAYIVDPLDEALQKTILAGDVLINRDQNAAKYIDALGQQKVTQDRKVNDKEEDKDVEKTDLSDKKQNQNDKSLELVKEAVLKGELEEIISILKNALEEYSSDELMNKALIPGIKEVGNKYETGEYFLPQLMASAESMQKGFKYLKDELGSDIKTSSAGKVLLATVKGDVHDIGKNIVKVVVENHGYEVLDLGKDVSNEQIIEAVKQEKVDVVGLSALMTTTMVEMEEVVKRLKAENLDVKVILGGAVITQDYADKIGADAYAINAINAVREIKRLI</sequence>
<dbReference type="OrthoDB" id="9803687at2"/>
<proteinExistence type="inferred from homology"/>
<dbReference type="InterPro" id="IPR036589">
    <property type="entry name" value="HCY_dom_sf"/>
</dbReference>
<evidence type="ECO:0000256" key="19">
    <source>
        <dbReference type="PROSITE-ProRule" id="PRU00333"/>
    </source>
</evidence>
<dbReference type="SUPFAM" id="SSF47644">
    <property type="entry name" value="Methionine synthase domain"/>
    <property type="match status" value="1"/>
</dbReference>
<dbReference type="InterPro" id="IPR006158">
    <property type="entry name" value="Cobalamin-bd"/>
</dbReference>
<comment type="cofactor">
    <cofactor evidence="3">
        <name>methylcob(III)alamin</name>
        <dbReference type="ChEBI" id="CHEBI:28115"/>
    </cofactor>
</comment>
<evidence type="ECO:0000256" key="15">
    <source>
        <dbReference type="ARBA" id="ARBA00023167"/>
    </source>
</evidence>
<dbReference type="PROSITE" id="PS51337">
    <property type="entry name" value="B12_BINDING_NTER"/>
    <property type="match status" value="1"/>
</dbReference>
<keyword evidence="15" id="KW-0486">Methionine biosynthesis</keyword>
<dbReference type="GO" id="GO:0046872">
    <property type="term" value="F:metal ion binding"/>
    <property type="evidence" value="ECO:0007669"/>
    <property type="project" value="UniProtKB-KW"/>
</dbReference>
<dbReference type="SMART" id="SM01018">
    <property type="entry name" value="B12-binding_2"/>
    <property type="match status" value="1"/>
</dbReference>
<evidence type="ECO:0000256" key="18">
    <source>
        <dbReference type="ARBA" id="ARBA00031040"/>
    </source>
</evidence>
<evidence type="ECO:0000313" key="26">
    <source>
        <dbReference type="Proteomes" id="UP000190625"/>
    </source>
</evidence>
<evidence type="ECO:0000256" key="7">
    <source>
        <dbReference type="ARBA" id="ARBA00013998"/>
    </source>
</evidence>
<dbReference type="PROSITE" id="PS51332">
    <property type="entry name" value="B12_BINDING"/>
    <property type="match status" value="1"/>
</dbReference>
<dbReference type="Gene3D" id="3.40.50.280">
    <property type="entry name" value="Cobalamin-binding domain"/>
    <property type="match status" value="1"/>
</dbReference>
<feature type="domain" description="Hcy-binding" evidence="21">
    <location>
        <begin position="2"/>
        <end position="287"/>
    </location>
</feature>
<dbReference type="InterPro" id="IPR036594">
    <property type="entry name" value="Meth_synthase_dom"/>
</dbReference>
<evidence type="ECO:0000256" key="20">
    <source>
        <dbReference type="SAM" id="MobiDB-lite"/>
    </source>
</evidence>
<dbReference type="Pfam" id="PF02310">
    <property type="entry name" value="B12-binding"/>
    <property type="match status" value="1"/>
</dbReference>
<dbReference type="Pfam" id="PF02574">
    <property type="entry name" value="S-methyl_trans"/>
    <property type="match status" value="1"/>
</dbReference>
<feature type="region of interest" description="Disordered" evidence="20">
    <location>
        <begin position="582"/>
        <end position="604"/>
    </location>
</feature>
<keyword evidence="11 19" id="KW-0808">Transferase</keyword>
<dbReference type="Pfam" id="PF00809">
    <property type="entry name" value="Pterin_bind"/>
    <property type="match status" value="1"/>
</dbReference>
<dbReference type="Gene3D" id="1.10.1240.10">
    <property type="entry name" value="Methionine synthase domain"/>
    <property type="match status" value="1"/>
</dbReference>
<evidence type="ECO:0000256" key="9">
    <source>
        <dbReference type="ARBA" id="ARBA00022605"/>
    </source>
</evidence>
<dbReference type="RefSeq" id="WP_078809620.1">
    <property type="nucleotide sequence ID" value="NZ_FUWM01000008.1"/>
</dbReference>
<dbReference type="InterPro" id="IPR000489">
    <property type="entry name" value="Pterin-binding_dom"/>
</dbReference>
<keyword evidence="10" id="KW-0846">Cobalamin</keyword>
<dbReference type="GO" id="GO:0005829">
    <property type="term" value="C:cytosol"/>
    <property type="evidence" value="ECO:0007669"/>
    <property type="project" value="TreeGrafter"/>
</dbReference>
<keyword evidence="9" id="KW-0028">Amino-acid biosynthesis</keyword>
<dbReference type="Gene3D" id="3.20.20.330">
    <property type="entry name" value="Homocysteine-binding-like domain"/>
    <property type="match status" value="1"/>
</dbReference>
<dbReference type="CDD" id="cd02070">
    <property type="entry name" value="corrinoid_protein_B12-BD"/>
    <property type="match status" value="1"/>
</dbReference>
<evidence type="ECO:0000256" key="2">
    <source>
        <dbReference type="ARBA" id="ARBA00001947"/>
    </source>
</evidence>
<evidence type="ECO:0000313" key="25">
    <source>
        <dbReference type="EMBL" id="SJZ53902.1"/>
    </source>
</evidence>
<dbReference type="SUPFAM" id="SSF52242">
    <property type="entry name" value="Cobalamin (vitamin B12)-binding domain"/>
    <property type="match status" value="1"/>
</dbReference>
<dbReference type="NCBIfam" id="NF005719">
    <property type="entry name" value="PRK07535.1"/>
    <property type="match status" value="1"/>
</dbReference>
<dbReference type="GO" id="GO:0008705">
    <property type="term" value="F:methionine synthase activity"/>
    <property type="evidence" value="ECO:0007669"/>
    <property type="project" value="UniProtKB-EC"/>
</dbReference>
<dbReference type="GO" id="GO:0046653">
    <property type="term" value="P:tetrahydrofolate metabolic process"/>
    <property type="evidence" value="ECO:0007669"/>
    <property type="project" value="TreeGrafter"/>
</dbReference>
<keyword evidence="12" id="KW-0949">S-adenosyl-L-methionine</keyword>
<evidence type="ECO:0000256" key="17">
    <source>
        <dbReference type="ARBA" id="ARBA00025552"/>
    </source>
</evidence>
<feature type="binding site" evidence="19">
    <location>
        <position position="207"/>
    </location>
    <ligand>
        <name>Zn(2+)</name>
        <dbReference type="ChEBI" id="CHEBI:29105"/>
    </ligand>
</feature>
<dbReference type="AlphaFoldDB" id="A0A1T4LGK7"/>
<comment type="function">
    <text evidence="17">Catalyzes the transfer of a methyl group from methyl-cobalamin to homocysteine, yielding enzyme-bound cob(I)alamin and methionine. Subsequently, remethylates the cofactor using methyltetrahydrofolate.</text>
</comment>
<gene>
    <name evidence="25" type="ORF">SAMN02745118_01132</name>
</gene>
<dbReference type="InterPro" id="IPR003759">
    <property type="entry name" value="Cbl-bd_cap"/>
</dbReference>
<dbReference type="PANTHER" id="PTHR45833">
    <property type="entry name" value="METHIONINE SYNTHASE"/>
    <property type="match status" value="1"/>
</dbReference>
<evidence type="ECO:0000256" key="13">
    <source>
        <dbReference type="ARBA" id="ARBA00022723"/>
    </source>
</evidence>
<evidence type="ECO:0000256" key="5">
    <source>
        <dbReference type="ARBA" id="ARBA00010398"/>
    </source>
</evidence>
<evidence type="ECO:0000256" key="10">
    <source>
        <dbReference type="ARBA" id="ARBA00022628"/>
    </source>
</evidence>
<dbReference type="Proteomes" id="UP000190625">
    <property type="component" value="Unassembled WGS sequence"/>
</dbReference>
<evidence type="ECO:0000256" key="4">
    <source>
        <dbReference type="ARBA" id="ARBA00005178"/>
    </source>
</evidence>
<evidence type="ECO:0000259" key="21">
    <source>
        <dbReference type="PROSITE" id="PS50970"/>
    </source>
</evidence>
<keyword evidence="8 19" id="KW-0489">Methyltransferase</keyword>
<evidence type="ECO:0000256" key="16">
    <source>
        <dbReference type="ARBA" id="ARBA00023285"/>
    </source>
</evidence>
<dbReference type="InterPro" id="IPR003726">
    <property type="entry name" value="HCY_dom"/>
</dbReference>
<keyword evidence="16" id="KW-0170">Cobalt</keyword>
<dbReference type="EMBL" id="FUWM01000008">
    <property type="protein sequence ID" value="SJZ53902.1"/>
    <property type="molecule type" value="Genomic_DNA"/>
</dbReference>
<evidence type="ECO:0000259" key="22">
    <source>
        <dbReference type="PROSITE" id="PS50972"/>
    </source>
</evidence>
<dbReference type="PROSITE" id="PS50970">
    <property type="entry name" value="HCY"/>
    <property type="match status" value="1"/>
</dbReference>
<evidence type="ECO:0000259" key="24">
    <source>
        <dbReference type="PROSITE" id="PS51337"/>
    </source>
</evidence>
<dbReference type="PROSITE" id="PS50972">
    <property type="entry name" value="PTERIN_BINDING"/>
    <property type="match status" value="1"/>
</dbReference>
<dbReference type="PANTHER" id="PTHR45833:SF1">
    <property type="entry name" value="METHIONINE SYNTHASE"/>
    <property type="match status" value="1"/>
</dbReference>
<dbReference type="EC" id="2.1.1.13" evidence="6"/>
<dbReference type="InterPro" id="IPR017215">
    <property type="entry name" value="MetH_bac"/>
</dbReference>
<name>A0A1T4LGK7_9FIRM</name>
<accession>A0A1T4LGK7</accession>
<evidence type="ECO:0000256" key="12">
    <source>
        <dbReference type="ARBA" id="ARBA00022691"/>
    </source>
</evidence>
<keyword evidence="26" id="KW-1185">Reference proteome</keyword>
<evidence type="ECO:0000256" key="14">
    <source>
        <dbReference type="ARBA" id="ARBA00022833"/>
    </source>
</evidence>
<dbReference type="GO" id="GO:0031419">
    <property type="term" value="F:cobalamin binding"/>
    <property type="evidence" value="ECO:0007669"/>
    <property type="project" value="UniProtKB-KW"/>
</dbReference>
<reference evidence="26" key="1">
    <citation type="submission" date="2017-02" db="EMBL/GenBank/DDBJ databases">
        <authorList>
            <person name="Varghese N."/>
            <person name="Submissions S."/>
        </authorList>
    </citation>
    <scope>NUCLEOTIDE SEQUENCE [LARGE SCALE GENOMIC DNA]</scope>
    <source>
        <strain evidence="26">ATCC BAA-73</strain>
    </source>
</reference>
<protein>
    <recommendedName>
        <fullName evidence="7">Methionine synthase</fullName>
        <ecNumber evidence="6">2.1.1.13</ecNumber>
    </recommendedName>
    <alternativeName>
        <fullName evidence="18">5-methyltetrahydrofolate--homocysteine methyltransferase</fullName>
    </alternativeName>
</protein>